<feature type="chain" id="PRO_5046915059" evidence="1">
    <location>
        <begin position="19"/>
        <end position="129"/>
    </location>
</feature>
<dbReference type="InterPro" id="IPR008969">
    <property type="entry name" value="CarboxyPept-like_regulatory"/>
</dbReference>
<feature type="signal peptide" evidence="1">
    <location>
        <begin position="1"/>
        <end position="18"/>
    </location>
</feature>
<comment type="caution">
    <text evidence="2">The sequence shown here is derived from an EMBL/GenBank/DDBJ whole genome shotgun (WGS) entry which is preliminary data.</text>
</comment>
<gene>
    <name evidence="2" type="ORF">HC176_14705</name>
</gene>
<evidence type="ECO:0000313" key="3">
    <source>
        <dbReference type="Proteomes" id="UP000760545"/>
    </source>
</evidence>
<sequence>MKHLIVIAATLFSTLSFSQNTGLIVGKVLDNEVKNAPLVLADISIKDTEVKANTDQTGMFVIENLKAGDYTLVCSFVGYESQEIDVHVNGLNPVELKLTLEASSVSMDDIALAMAMANAGQSSKNTSDQ</sequence>
<name>A0ABX1DI37_9FLAO</name>
<organism evidence="2 3">
    <name type="scientific">Tamlana crocina</name>
    <dbReference type="NCBI Taxonomy" id="393006"/>
    <lineage>
        <taxon>Bacteria</taxon>
        <taxon>Pseudomonadati</taxon>
        <taxon>Bacteroidota</taxon>
        <taxon>Flavobacteriia</taxon>
        <taxon>Flavobacteriales</taxon>
        <taxon>Flavobacteriaceae</taxon>
        <taxon>Tamlana</taxon>
    </lineage>
</organism>
<dbReference type="EMBL" id="JAAVJS010000027">
    <property type="protein sequence ID" value="NJX16739.1"/>
    <property type="molecule type" value="Genomic_DNA"/>
</dbReference>
<reference evidence="2 3" key="1">
    <citation type="submission" date="2020-03" db="EMBL/GenBank/DDBJ databases">
        <title>Tamlana sp. nov, isolated from XXX.</title>
        <authorList>
            <person name="Cao W.R."/>
        </authorList>
    </citation>
    <scope>NUCLEOTIDE SEQUENCE [LARGE SCALE GENOMIC DNA]</scope>
    <source>
        <strain evidence="2 3">HST1-43</strain>
    </source>
</reference>
<evidence type="ECO:0000313" key="2">
    <source>
        <dbReference type="EMBL" id="NJX16739.1"/>
    </source>
</evidence>
<dbReference type="SUPFAM" id="SSF49464">
    <property type="entry name" value="Carboxypeptidase regulatory domain-like"/>
    <property type="match status" value="1"/>
</dbReference>
<accession>A0ABX1DI37</accession>
<dbReference type="Proteomes" id="UP000760545">
    <property type="component" value="Unassembled WGS sequence"/>
</dbReference>
<evidence type="ECO:0000256" key="1">
    <source>
        <dbReference type="SAM" id="SignalP"/>
    </source>
</evidence>
<keyword evidence="3" id="KW-1185">Reference proteome</keyword>
<keyword evidence="1" id="KW-0732">Signal</keyword>
<dbReference type="Pfam" id="PF13715">
    <property type="entry name" value="CarbopepD_reg_2"/>
    <property type="match status" value="1"/>
</dbReference>
<proteinExistence type="predicted"/>
<protein>
    <submittedName>
        <fullName evidence="2">Carboxypeptidase-like regulatory domain-containing protein</fullName>
    </submittedName>
</protein>
<dbReference type="Gene3D" id="2.60.40.1120">
    <property type="entry name" value="Carboxypeptidase-like, regulatory domain"/>
    <property type="match status" value="1"/>
</dbReference>
<dbReference type="RefSeq" id="WP_167919595.1">
    <property type="nucleotide sequence ID" value="NZ_JAAVJS010000027.1"/>
</dbReference>